<evidence type="ECO:0000313" key="2">
    <source>
        <dbReference type="EMBL" id="KAK9872632.1"/>
    </source>
</evidence>
<protein>
    <submittedName>
        <fullName evidence="2">Uncharacterized protein</fullName>
    </submittedName>
</protein>
<accession>A0AAW1TWB1</accession>
<gene>
    <name evidence="2" type="ORF">WA026_018765</name>
    <name evidence="3" type="ORF">WA026_023847</name>
</gene>
<comment type="caution">
    <text evidence="2">The sequence shown here is derived from an EMBL/GenBank/DDBJ whole genome shotgun (WGS) entry which is preliminary data.</text>
</comment>
<evidence type="ECO:0000313" key="3">
    <source>
        <dbReference type="EMBL" id="KAK9878784.1"/>
    </source>
</evidence>
<sequence length="158" mass="18346">MTIKTKSPSMTNQNKPVSVNKQLSVNKTNVKNSKNRIERKRLGTADSSQNPTFQGVQKKVWIFINRVQRNVVETNIQDYILSKEKFSEVEISVREIPGNPNGLKRFVISAPYKFKEDLYECDFWPSGVGIKRFNFNKYKEQNNGINFLDSRQTNKQIP</sequence>
<reference evidence="2 4" key="1">
    <citation type="submission" date="2023-03" db="EMBL/GenBank/DDBJ databases">
        <title>Genome insight into feeding habits of ladybird beetles.</title>
        <authorList>
            <person name="Li H.-S."/>
            <person name="Huang Y.-H."/>
            <person name="Pang H."/>
        </authorList>
    </citation>
    <scope>NUCLEOTIDE SEQUENCE [LARGE SCALE GENOMIC DNA]</scope>
    <source>
        <strain evidence="2">SYSU_2023b</strain>
        <tissue evidence="2">Whole body</tissue>
    </source>
</reference>
<proteinExistence type="predicted"/>
<feature type="region of interest" description="Disordered" evidence="1">
    <location>
        <begin position="1"/>
        <end position="20"/>
    </location>
</feature>
<keyword evidence="4" id="KW-1185">Reference proteome</keyword>
<dbReference type="EMBL" id="JARQZJ010000060">
    <property type="protein sequence ID" value="KAK9878784.1"/>
    <property type="molecule type" value="Genomic_DNA"/>
</dbReference>
<name>A0AAW1TWB1_9CUCU</name>
<dbReference type="Proteomes" id="UP001431783">
    <property type="component" value="Unassembled WGS sequence"/>
</dbReference>
<dbReference type="AlphaFoldDB" id="A0AAW1TWB1"/>
<organism evidence="2 4">
    <name type="scientific">Henosepilachna vigintioctopunctata</name>
    <dbReference type="NCBI Taxonomy" id="420089"/>
    <lineage>
        <taxon>Eukaryota</taxon>
        <taxon>Metazoa</taxon>
        <taxon>Ecdysozoa</taxon>
        <taxon>Arthropoda</taxon>
        <taxon>Hexapoda</taxon>
        <taxon>Insecta</taxon>
        <taxon>Pterygota</taxon>
        <taxon>Neoptera</taxon>
        <taxon>Endopterygota</taxon>
        <taxon>Coleoptera</taxon>
        <taxon>Polyphaga</taxon>
        <taxon>Cucujiformia</taxon>
        <taxon>Coccinelloidea</taxon>
        <taxon>Coccinellidae</taxon>
        <taxon>Epilachninae</taxon>
        <taxon>Epilachnini</taxon>
        <taxon>Henosepilachna</taxon>
    </lineage>
</organism>
<evidence type="ECO:0000256" key="1">
    <source>
        <dbReference type="SAM" id="MobiDB-lite"/>
    </source>
</evidence>
<evidence type="ECO:0000313" key="4">
    <source>
        <dbReference type="Proteomes" id="UP001431783"/>
    </source>
</evidence>
<dbReference type="EMBL" id="JARQZJ010000012">
    <property type="protein sequence ID" value="KAK9872632.1"/>
    <property type="molecule type" value="Genomic_DNA"/>
</dbReference>